<dbReference type="GO" id="GO:0071732">
    <property type="term" value="P:cellular response to nitric oxide"/>
    <property type="evidence" value="ECO:0007669"/>
    <property type="project" value="UniProtKB-ARBA"/>
</dbReference>
<evidence type="ECO:0000313" key="10">
    <source>
        <dbReference type="EMBL" id="SPZ09669.1"/>
    </source>
</evidence>
<dbReference type="GO" id="GO:0005886">
    <property type="term" value="C:plasma membrane"/>
    <property type="evidence" value="ECO:0007669"/>
    <property type="project" value="UniProtKB-SubCell"/>
</dbReference>
<keyword evidence="6" id="KW-1133">Transmembrane helix</keyword>
<dbReference type="SMART" id="SM00052">
    <property type="entry name" value="EAL"/>
    <property type="match status" value="1"/>
</dbReference>
<dbReference type="InterPro" id="IPR043128">
    <property type="entry name" value="Rev_trsase/Diguanyl_cyclase"/>
</dbReference>
<feature type="domain" description="EAL" evidence="8">
    <location>
        <begin position="590"/>
        <end position="837"/>
    </location>
</feature>
<sequence>MLGTTFTRRVFPLVTVVLFLMFSLACGLLIYNARSQDQQAQADTLYAAQKALEDLNTSIKKDISDYSKWGELYKNMHLKLNISWAYDGENLGESIYELYGFQGLLVLDAQDKTVYSLFEGEQTPLDARQWLQGDFDALLKKARAPENKEEVVSALLKVDSVPAIVAAGSITPGKDPTVKERPGTRSVLLFVDILTPDKLKALGTQYGLINLRTTQTPQIEGSSTLRLAPGADSYLAWDPPRHGQALLDSILPYFGIAGLMLIASTWLVLRNALSTARLMEAHYVELTQSKEALAVSEERFRDVAEAASDWLWEIDAQYCLTYLSGRFEEVTGTTPEQWLGKNLDELLTADHESLTTWLNHRRNASTSTPLVCHYHDRQGKQRTCRVSARPIKDGTQGFRGTASDITDEVKALAQVRHLSLHDPLTDLPNRNRLNEFLKKHVGPSTRVAPVALLSVDLDRFKPVNDALGHAAGDRVLREVAKRLRNCIREADLVARVGGDEFIVVMTRLQNHEEISALSSRIIDQLHQPIKVDDQTVFIGGSIGVALAPSDTNNAEELLRLADIALYQSKAAGRNTWRFYSHEMNELITSRRRLENDLRQALEREELSLHFQPRYSLTGNRLTGFEALLRWQHPEHGMLLPDSFIALAEDTGLIVPIGNWVLKRACHVAVKWPQPVGISVNLSPRQFGRHDLINQVQNALTESRLDPSRLELEITERVMLDDADGALETLNSLKALGIRLHMDDFGTGFSSLGYLRSYPFDGIKIDRSFVAGIGTNPDDRAIVQAIITLGQSLGMTVTAEGVETAEQLEHLRGDACDEVQGFHFSKALPAHELSLLFG</sequence>
<comment type="subcellular location">
    <subcellularLocation>
        <location evidence="2">Cell inner membrane</location>
    </subcellularLocation>
</comment>
<dbReference type="SMART" id="SM00091">
    <property type="entry name" value="PAS"/>
    <property type="match status" value="1"/>
</dbReference>
<evidence type="ECO:0000259" key="7">
    <source>
        <dbReference type="PROSITE" id="PS50112"/>
    </source>
</evidence>
<dbReference type="GO" id="GO:0006355">
    <property type="term" value="P:regulation of DNA-templated transcription"/>
    <property type="evidence" value="ECO:0007669"/>
    <property type="project" value="InterPro"/>
</dbReference>
<dbReference type="InterPro" id="IPR007892">
    <property type="entry name" value="CHASE4"/>
</dbReference>
<evidence type="ECO:0000259" key="9">
    <source>
        <dbReference type="PROSITE" id="PS50887"/>
    </source>
</evidence>
<dbReference type="CDD" id="cd01948">
    <property type="entry name" value="EAL"/>
    <property type="match status" value="1"/>
</dbReference>
<keyword evidence="10" id="KW-0378">Hydrolase</keyword>
<comment type="cofactor">
    <cofactor evidence="1">
        <name>Mg(2+)</name>
        <dbReference type="ChEBI" id="CHEBI:18420"/>
    </cofactor>
</comment>
<gene>
    <name evidence="10" type="primary">gmr_6</name>
    <name evidence="10" type="ORF">NCTC11842_03246</name>
</gene>
<dbReference type="SMART" id="SM00267">
    <property type="entry name" value="GGDEF"/>
    <property type="match status" value="1"/>
</dbReference>
<reference evidence="10 11" key="1">
    <citation type="submission" date="2018-06" db="EMBL/GenBank/DDBJ databases">
        <authorList>
            <consortium name="Pathogen Informatics"/>
            <person name="Doyle S."/>
        </authorList>
    </citation>
    <scope>NUCLEOTIDE SEQUENCE [LARGE SCALE GENOMIC DNA]</scope>
    <source>
        <strain evidence="10 11">NCTC11842</strain>
    </source>
</reference>
<dbReference type="PANTHER" id="PTHR44757:SF10">
    <property type="entry name" value="MEMBRANE PROTEIN"/>
    <property type="match status" value="1"/>
</dbReference>
<organism evidence="10 11">
    <name type="scientific">Pseudomonas luteola</name>
    <dbReference type="NCBI Taxonomy" id="47886"/>
    <lineage>
        <taxon>Bacteria</taxon>
        <taxon>Pseudomonadati</taxon>
        <taxon>Pseudomonadota</taxon>
        <taxon>Gammaproteobacteria</taxon>
        <taxon>Pseudomonadales</taxon>
        <taxon>Pseudomonadaceae</taxon>
        <taxon>Pseudomonas</taxon>
    </lineage>
</organism>
<feature type="transmembrane region" description="Helical" evidence="6">
    <location>
        <begin position="250"/>
        <end position="269"/>
    </location>
</feature>
<dbReference type="NCBIfam" id="TIGR00229">
    <property type="entry name" value="sensory_box"/>
    <property type="match status" value="1"/>
</dbReference>
<dbReference type="PROSITE" id="PS50112">
    <property type="entry name" value="PAS"/>
    <property type="match status" value="1"/>
</dbReference>
<evidence type="ECO:0000313" key="11">
    <source>
        <dbReference type="Proteomes" id="UP000250443"/>
    </source>
</evidence>
<evidence type="ECO:0000256" key="3">
    <source>
        <dbReference type="ARBA" id="ARBA00012282"/>
    </source>
</evidence>
<keyword evidence="6" id="KW-0812">Transmembrane</keyword>
<dbReference type="RefSeq" id="WP_112297871.1">
    <property type="nucleotide sequence ID" value="NZ_UAUF01000013.1"/>
</dbReference>
<evidence type="ECO:0000256" key="6">
    <source>
        <dbReference type="SAM" id="Phobius"/>
    </source>
</evidence>
<dbReference type="AlphaFoldDB" id="A0A2X2EN02"/>
<dbReference type="EMBL" id="UAUF01000013">
    <property type="protein sequence ID" value="SPZ09669.1"/>
    <property type="molecule type" value="Genomic_DNA"/>
</dbReference>
<dbReference type="InterPro" id="IPR052155">
    <property type="entry name" value="Biofilm_reg_signaling"/>
</dbReference>
<keyword evidence="6" id="KW-0472">Membrane</keyword>
<evidence type="ECO:0000256" key="5">
    <source>
        <dbReference type="ARBA" id="ARBA00051114"/>
    </source>
</evidence>
<dbReference type="FunFam" id="3.20.20.450:FF:000001">
    <property type="entry name" value="Cyclic di-GMP phosphodiesterase yahA"/>
    <property type="match status" value="1"/>
</dbReference>
<evidence type="ECO:0000256" key="4">
    <source>
        <dbReference type="ARBA" id="ARBA00022636"/>
    </source>
</evidence>
<dbReference type="PANTHER" id="PTHR44757">
    <property type="entry name" value="DIGUANYLATE CYCLASE DGCP"/>
    <property type="match status" value="1"/>
</dbReference>
<protein>
    <recommendedName>
        <fullName evidence="3">cyclic-guanylate-specific phosphodiesterase</fullName>
        <ecNumber evidence="3">3.1.4.52</ecNumber>
    </recommendedName>
</protein>
<dbReference type="EC" id="3.1.4.52" evidence="3"/>
<dbReference type="Pfam" id="PF00989">
    <property type="entry name" value="PAS"/>
    <property type="match status" value="1"/>
</dbReference>
<dbReference type="CDD" id="cd01949">
    <property type="entry name" value="GGDEF"/>
    <property type="match status" value="1"/>
</dbReference>
<dbReference type="Gene3D" id="3.20.20.450">
    <property type="entry name" value="EAL domain"/>
    <property type="match status" value="1"/>
</dbReference>
<dbReference type="GO" id="GO:0071111">
    <property type="term" value="F:cyclic-guanylate-specific phosphodiesterase activity"/>
    <property type="evidence" value="ECO:0007669"/>
    <property type="project" value="UniProtKB-EC"/>
</dbReference>
<dbReference type="InterPro" id="IPR000160">
    <property type="entry name" value="GGDEF_dom"/>
</dbReference>
<feature type="transmembrane region" description="Helical" evidence="6">
    <location>
        <begin position="12"/>
        <end position="31"/>
    </location>
</feature>
<dbReference type="Gene3D" id="3.30.450.20">
    <property type="entry name" value="PAS domain"/>
    <property type="match status" value="1"/>
</dbReference>
<dbReference type="InterPro" id="IPR000014">
    <property type="entry name" value="PAS"/>
</dbReference>
<dbReference type="Pfam" id="PF00990">
    <property type="entry name" value="GGDEF"/>
    <property type="match status" value="1"/>
</dbReference>
<feature type="domain" description="PAS" evidence="7">
    <location>
        <begin position="296"/>
        <end position="350"/>
    </location>
</feature>
<evidence type="ECO:0000259" key="8">
    <source>
        <dbReference type="PROSITE" id="PS50883"/>
    </source>
</evidence>
<dbReference type="Gene3D" id="3.30.70.270">
    <property type="match status" value="1"/>
</dbReference>
<dbReference type="InterPro" id="IPR029787">
    <property type="entry name" value="Nucleotide_cyclase"/>
</dbReference>
<evidence type="ECO:0000256" key="1">
    <source>
        <dbReference type="ARBA" id="ARBA00001946"/>
    </source>
</evidence>
<dbReference type="SUPFAM" id="SSF55073">
    <property type="entry name" value="Nucleotide cyclase"/>
    <property type="match status" value="1"/>
</dbReference>
<feature type="domain" description="GGDEF" evidence="9">
    <location>
        <begin position="448"/>
        <end position="581"/>
    </location>
</feature>
<dbReference type="InterPro" id="IPR035965">
    <property type="entry name" value="PAS-like_dom_sf"/>
</dbReference>
<keyword evidence="4" id="KW-0973">c-di-GMP</keyword>
<dbReference type="FunFam" id="3.30.70.270:FF:000001">
    <property type="entry name" value="Diguanylate cyclase domain protein"/>
    <property type="match status" value="1"/>
</dbReference>
<evidence type="ECO:0000256" key="2">
    <source>
        <dbReference type="ARBA" id="ARBA00004533"/>
    </source>
</evidence>
<dbReference type="InterPro" id="IPR001633">
    <property type="entry name" value="EAL_dom"/>
</dbReference>
<dbReference type="Pfam" id="PF00563">
    <property type="entry name" value="EAL"/>
    <property type="match status" value="1"/>
</dbReference>
<proteinExistence type="predicted"/>
<accession>A0A2X2EN02</accession>
<dbReference type="Proteomes" id="UP000250443">
    <property type="component" value="Unassembled WGS sequence"/>
</dbReference>
<name>A0A2X2EN02_PSELU</name>
<dbReference type="SUPFAM" id="SSF55785">
    <property type="entry name" value="PYP-like sensor domain (PAS domain)"/>
    <property type="match status" value="1"/>
</dbReference>
<dbReference type="InterPro" id="IPR013767">
    <property type="entry name" value="PAS_fold"/>
</dbReference>
<comment type="catalytic activity">
    <reaction evidence="5">
        <text>3',3'-c-di-GMP + H2O = 5'-phosphoguanylyl(3'-&gt;5')guanosine + H(+)</text>
        <dbReference type="Rhea" id="RHEA:24902"/>
        <dbReference type="ChEBI" id="CHEBI:15377"/>
        <dbReference type="ChEBI" id="CHEBI:15378"/>
        <dbReference type="ChEBI" id="CHEBI:58754"/>
        <dbReference type="ChEBI" id="CHEBI:58805"/>
        <dbReference type="EC" id="3.1.4.52"/>
    </reaction>
    <physiologicalReaction direction="left-to-right" evidence="5">
        <dbReference type="Rhea" id="RHEA:24903"/>
    </physiologicalReaction>
</comment>
<dbReference type="PROSITE" id="PS50883">
    <property type="entry name" value="EAL"/>
    <property type="match status" value="1"/>
</dbReference>
<dbReference type="Pfam" id="PF05228">
    <property type="entry name" value="CHASE4"/>
    <property type="match status" value="1"/>
</dbReference>
<dbReference type="CDD" id="cd00130">
    <property type="entry name" value="PAS"/>
    <property type="match status" value="1"/>
</dbReference>
<dbReference type="PROSITE" id="PS50887">
    <property type="entry name" value="GGDEF"/>
    <property type="match status" value="1"/>
</dbReference>
<dbReference type="InterPro" id="IPR035919">
    <property type="entry name" value="EAL_sf"/>
</dbReference>
<dbReference type="SUPFAM" id="SSF141868">
    <property type="entry name" value="EAL domain-like"/>
    <property type="match status" value="1"/>
</dbReference>
<dbReference type="NCBIfam" id="TIGR00254">
    <property type="entry name" value="GGDEF"/>
    <property type="match status" value="1"/>
</dbReference>